<keyword evidence="2" id="KW-1185">Reference proteome</keyword>
<dbReference type="Proteomes" id="UP001634394">
    <property type="component" value="Unassembled WGS sequence"/>
</dbReference>
<evidence type="ECO:0000313" key="2">
    <source>
        <dbReference type="Proteomes" id="UP001634394"/>
    </source>
</evidence>
<dbReference type="PANTHER" id="PTHR45985:SF8">
    <property type="entry name" value="CHITIN DEACETYLASE-LIKE 9, ISOFORM A"/>
    <property type="match status" value="1"/>
</dbReference>
<dbReference type="InterPro" id="IPR052740">
    <property type="entry name" value="CE4"/>
</dbReference>
<dbReference type="InterPro" id="IPR011330">
    <property type="entry name" value="Glyco_hydro/deAcase_b/a-brl"/>
</dbReference>
<proteinExistence type="predicted"/>
<organism evidence="1 2">
    <name type="scientific">Sinanodonta woodiana</name>
    <name type="common">Chinese pond mussel</name>
    <name type="synonym">Anodonta woodiana</name>
    <dbReference type="NCBI Taxonomy" id="1069815"/>
    <lineage>
        <taxon>Eukaryota</taxon>
        <taxon>Metazoa</taxon>
        <taxon>Spiralia</taxon>
        <taxon>Lophotrochozoa</taxon>
        <taxon>Mollusca</taxon>
        <taxon>Bivalvia</taxon>
        <taxon>Autobranchia</taxon>
        <taxon>Heteroconchia</taxon>
        <taxon>Palaeoheterodonta</taxon>
        <taxon>Unionida</taxon>
        <taxon>Unionoidea</taxon>
        <taxon>Unionidae</taxon>
        <taxon>Unioninae</taxon>
        <taxon>Sinanodonta</taxon>
    </lineage>
</organism>
<dbReference type="EMBL" id="JBJQND010000002">
    <property type="protein sequence ID" value="KAL3885774.1"/>
    <property type="molecule type" value="Genomic_DNA"/>
</dbReference>
<reference evidence="1 2" key="1">
    <citation type="submission" date="2024-11" db="EMBL/GenBank/DDBJ databases">
        <title>Chromosome-level genome assembly of the freshwater bivalve Anodonta woodiana.</title>
        <authorList>
            <person name="Chen X."/>
        </authorList>
    </citation>
    <scope>NUCLEOTIDE SEQUENCE [LARGE SCALE GENOMIC DNA]</scope>
    <source>
        <strain evidence="1">MN2024</strain>
        <tissue evidence="1">Gills</tissue>
    </source>
</reference>
<accession>A0ABD3XHM1</accession>
<sequence length="291" mass="32532">MQVTDTPQMILVTLENIVNGEYIDIYKSFFADLKNPNDCYIHGTFFVQDAGTTYSLVENLAANGHEIGVFSLDGNLPSDWNKMIKSMLDKMSTSGIDTKRVKGLRAPGLSIGGDDEFIALGLNGLQYDSSCASVELSRQATMIWPFTYDFVPGPTCDIGRGPTNPFPGKWEFLVSDMNWKGVPCATPSACVNVTTKQDAFDLLFDTFREHYLGKRSPFTIVINPQWAKTSFSREGTIEFLQYVRAAFTDTYIVTMSQALAWIQQPTPLANLSNFAPWKCPRDETLTFKPVY</sequence>
<evidence type="ECO:0000313" key="1">
    <source>
        <dbReference type="EMBL" id="KAL3885774.1"/>
    </source>
</evidence>
<comment type="caution">
    <text evidence="1">The sequence shown here is derived from an EMBL/GenBank/DDBJ whole genome shotgun (WGS) entry which is preliminary data.</text>
</comment>
<dbReference type="AlphaFoldDB" id="A0ABD3XHM1"/>
<evidence type="ECO:0008006" key="3">
    <source>
        <dbReference type="Google" id="ProtNLM"/>
    </source>
</evidence>
<dbReference type="Gene3D" id="3.20.20.370">
    <property type="entry name" value="Glycoside hydrolase/deacetylase"/>
    <property type="match status" value="1"/>
</dbReference>
<dbReference type="PANTHER" id="PTHR45985">
    <property type="match status" value="1"/>
</dbReference>
<gene>
    <name evidence="1" type="ORF">ACJMK2_025814</name>
</gene>
<dbReference type="SUPFAM" id="SSF88713">
    <property type="entry name" value="Glycoside hydrolase/deacetylase"/>
    <property type="match status" value="1"/>
</dbReference>
<name>A0ABD3XHM1_SINWO</name>
<protein>
    <recommendedName>
        <fullName evidence="3">NodB homology domain-containing protein</fullName>
    </recommendedName>
</protein>